<dbReference type="InterPro" id="IPR050935">
    <property type="entry name" value="Bromo_chromatin_reader"/>
</dbReference>
<dbReference type="Proteomes" id="UP000779574">
    <property type="component" value="Unassembled WGS sequence"/>
</dbReference>
<feature type="compositionally biased region" description="Polar residues" evidence="2">
    <location>
        <begin position="300"/>
        <end position="310"/>
    </location>
</feature>
<dbReference type="SMART" id="SM00297">
    <property type="entry name" value="BROMO"/>
    <property type="match status" value="1"/>
</dbReference>
<protein>
    <recommendedName>
        <fullName evidence="3">Bromo domain-containing protein</fullName>
    </recommendedName>
</protein>
<dbReference type="PANTHER" id="PTHR22880:SF225">
    <property type="entry name" value="BROMODOMAIN-CONTAINING PROTEIN BET-1-RELATED"/>
    <property type="match status" value="1"/>
</dbReference>
<feature type="compositionally biased region" description="Pro residues" evidence="2">
    <location>
        <begin position="336"/>
        <end position="346"/>
    </location>
</feature>
<feature type="compositionally biased region" description="Acidic residues" evidence="2">
    <location>
        <begin position="206"/>
        <end position="216"/>
    </location>
</feature>
<feature type="compositionally biased region" description="Basic residues" evidence="2">
    <location>
        <begin position="241"/>
        <end position="252"/>
    </location>
</feature>
<sequence>MLSNRSLRSAEQRGLALTDGRKPELEREYCIQLVEGYLSSNKACINPFRKPLDPQADGVVDPAQKSKSPMSLETVLEKLKSNQMVRCAEAEKRIRNMINFCFKKYPKISEIYQHASYFEDAFNKDWAERDDWIMEQARREQQSPKPVESSELAENNDAVDATVEDAHERSDETNSSTQETSSVYEDSQNESSNDDIMKDINQSDADNPEEDESSDDEPPRRPKPYAVQADDLDEDAELKKPVLKNRARKSRIPRQPSSRSIAASFLNTDNKRLLDTDSASEKSTPSSPQQQDAVLEQPAEGQTTTSTQDHAWSAEQGPAKRPRLDPSIESLFESPPQTPTQQPPTQPATQQPADEPNRLTPEEASILERLRPILSDTVTKEIASLTTRITANAEGELTEYLYVWGLLRCNEQEAEFEKVWKAKAMDKVCRIPITLAVEEQVRLALAETVVEQKERFKEELDRDAAAFSMLLSRSNGGSSNA</sequence>
<evidence type="ECO:0000256" key="1">
    <source>
        <dbReference type="ARBA" id="ARBA00023117"/>
    </source>
</evidence>
<evidence type="ECO:0000256" key="2">
    <source>
        <dbReference type="SAM" id="MobiDB-lite"/>
    </source>
</evidence>
<name>A0A9P8JBW7_AURME</name>
<accession>A0A9P8JBW7</accession>
<dbReference type="GO" id="GO:0006355">
    <property type="term" value="P:regulation of DNA-templated transcription"/>
    <property type="evidence" value="ECO:0007669"/>
    <property type="project" value="TreeGrafter"/>
</dbReference>
<dbReference type="GO" id="GO:0006338">
    <property type="term" value="P:chromatin remodeling"/>
    <property type="evidence" value="ECO:0007669"/>
    <property type="project" value="TreeGrafter"/>
</dbReference>
<dbReference type="OrthoDB" id="3904248at2759"/>
<reference evidence="4" key="1">
    <citation type="journal article" date="2021" name="J Fungi (Basel)">
        <title>Virulence traits and population genomics of the black yeast Aureobasidium melanogenum.</title>
        <authorList>
            <person name="Cernosa A."/>
            <person name="Sun X."/>
            <person name="Gostincar C."/>
            <person name="Fang C."/>
            <person name="Gunde-Cimerman N."/>
            <person name="Song Z."/>
        </authorList>
    </citation>
    <scope>NUCLEOTIDE SEQUENCE</scope>
    <source>
        <strain evidence="4">EXF-9911</strain>
    </source>
</reference>
<proteinExistence type="predicted"/>
<organism evidence="4 5">
    <name type="scientific">Aureobasidium melanogenum</name>
    <name type="common">Aureobasidium pullulans var. melanogenum</name>
    <dbReference type="NCBI Taxonomy" id="46634"/>
    <lineage>
        <taxon>Eukaryota</taxon>
        <taxon>Fungi</taxon>
        <taxon>Dikarya</taxon>
        <taxon>Ascomycota</taxon>
        <taxon>Pezizomycotina</taxon>
        <taxon>Dothideomycetes</taxon>
        <taxon>Dothideomycetidae</taxon>
        <taxon>Dothideales</taxon>
        <taxon>Saccotheciaceae</taxon>
        <taxon>Aureobasidium</taxon>
    </lineage>
</organism>
<dbReference type="InterPro" id="IPR036427">
    <property type="entry name" value="Bromodomain-like_sf"/>
</dbReference>
<reference evidence="4" key="2">
    <citation type="submission" date="2021-08" db="EMBL/GenBank/DDBJ databases">
        <authorList>
            <person name="Gostincar C."/>
            <person name="Sun X."/>
            <person name="Song Z."/>
            <person name="Gunde-Cimerman N."/>
        </authorList>
    </citation>
    <scope>NUCLEOTIDE SEQUENCE</scope>
    <source>
        <strain evidence="4">EXF-9911</strain>
    </source>
</reference>
<dbReference type="InterPro" id="IPR001487">
    <property type="entry name" value="Bromodomain"/>
</dbReference>
<keyword evidence="1" id="KW-0103">Bromodomain</keyword>
<comment type="caution">
    <text evidence="4">The sequence shown here is derived from an EMBL/GenBank/DDBJ whole genome shotgun (WGS) entry which is preliminary data.</text>
</comment>
<dbReference type="Gene3D" id="1.20.920.10">
    <property type="entry name" value="Bromodomain-like"/>
    <property type="match status" value="1"/>
</dbReference>
<evidence type="ECO:0000313" key="5">
    <source>
        <dbReference type="Proteomes" id="UP000779574"/>
    </source>
</evidence>
<feature type="compositionally biased region" description="Polar residues" evidence="2">
    <location>
        <begin position="173"/>
        <end position="191"/>
    </location>
</feature>
<gene>
    <name evidence="4" type="ORF">KCU76_g4541</name>
</gene>
<dbReference type="EMBL" id="JAHFXF010000133">
    <property type="protein sequence ID" value="KAG9695355.1"/>
    <property type="molecule type" value="Genomic_DNA"/>
</dbReference>
<dbReference type="AlphaFoldDB" id="A0A9P8JBW7"/>
<dbReference type="Pfam" id="PF00439">
    <property type="entry name" value="Bromodomain"/>
    <property type="match status" value="1"/>
</dbReference>
<dbReference type="PANTHER" id="PTHR22880">
    <property type="entry name" value="FALZ-RELATED BROMODOMAIN-CONTAINING PROTEINS"/>
    <property type="match status" value="1"/>
</dbReference>
<dbReference type="GO" id="GO:0005634">
    <property type="term" value="C:nucleus"/>
    <property type="evidence" value="ECO:0007669"/>
    <property type="project" value="TreeGrafter"/>
</dbReference>
<feature type="region of interest" description="Disordered" evidence="2">
    <location>
        <begin position="137"/>
        <end position="156"/>
    </location>
</feature>
<dbReference type="SUPFAM" id="SSF47370">
    <property type="entry name" value="Bromodomain"/>
    <property type="match status" value="1"/>
</dbReference>
<feature type="non-terminal residue" evidence="4">
    <location>
        <position position="1"/>
    </location>
</feature>
<dbReference type="GO" id="GO:0000785">
    <property type="term" value="C:chromatin"/>
    <property type="evidence" value="ECO:0007669"/>
    <property type="project" value="TreeGrafter"/>
</dbReference>
<feature type="region of interest" description="Disordered" evidence="2">
    <location>
        <begin position="163"/>
        <end position="357"/>
    </location>
</feature>
<evidence type="ECO:0000313" key="4">
    <source>
        <dbReference type="EMBL" id="KAG9695355.1"/>
    </source>
</evidence>
<evidence type="ECO:0000259" key="3">
    <source>
        <dbReference type="SMART" id="SM00297"/>
    </source>
</evidence>
<feature type="compositionally biased region" description="Polar residues" evidence="2">
    <location>
        <begin position="281"/>
        <end position="292"/>
    </location>
</feature>
<feature type="domain" description="Bromo" evidence="3">
    <location>
        <begin position="19"/>
        <end position="131"/>
    </location>
</feature>